<keyword evidence="6 9" id="KW-0812">Transmembrane</keyword>
<comment type="subcellular location">
    <subcellularLocation>
        <location evidence="2 9">Cell membrane</location>
        <topology evidence="2 9">Multi-pass membrane protein</topology>
    </subcellularLocation>
</comment>
<feature type="transmembrane region" description="Helical" evidence="9">
    <location>
        <begin position="102"/>
        <end position="127"/>
    </location>
</feature>
<dbReference type="InterPro" id="IPR000515">
    <property type="entry name" value="MetI-like"/>
</dbReference>
<dbReference type="AlphaFoldDB" id="A0A853C9L9"/>
<dbReference type="InterPro" id="IPR035906">
    <property type="entry name" value="MetI-like_sf"/>
</dbReference>
<sequence>MSAAATTARAVTSSTIATGKSKDRDVKSLVFLGALWFSLFFGVMVLIALIVDTVIDGSGRFDSSLFTHYTQSFAADKADELAAAGRDPKDLSVEYTGFRAGILGSVVLMMTTALLAIPLGVAAATYLEEFADNNTWYNRVIEVNLQNLAAVPAVIYGMLAAAIMSFLSVERTWAIGGAVALALLILPVVIITTREALRSVPEEIRQGSLALGATVWQTTWRQTLPSAIPGISTGTILGLSRAIGEAAPLVMVGFAAANWDPEFPFVFSSIEAFPLEIFQAASSPLAVVREAASAGIIVLLAMILGMNALAIIIRNKFQRSW</sequence>
<evidence type="ECO:0000259" key="10">
    <source>
        <dbReference type="PROSITE" id="PS50928"/>
    </source>
</evidence>
<feature type="domain" description="ABC transmembrane type-1" evidence="10">
    <location>
        <begin position="102"/>
        <end position="310"/>
    </location>
</feature>
<proteinExistence type="inferred from homology"/>
<keyword evidence="7 9" id="KW-1133">Transmembrane helix</keyword>
<feature type="transmembrane region" description="Helical" evidence="9">
    <location>
        <begin position="29"/>
        <end position="51"/>
    </location>
</feature>
<comment type="caution">
    <text evidence="11">The sequence shown here is derived from an EMBL/GenBank/DDBJ whole genome shotgun (WGS) entry which is preliminary data.</text>
</comment>
<keyword evidence="4" id="KW-0813">Transport</keyword>
<protein>
    <recommendedName>
        <fullName evidence="9">Phosphate transport system permease protein PstA</fullName>
    </recommendedName>
</protein>
<dbReference type="Proteomes" id="UP000530424">
    <property type="component" value="Unassembled WGS sequence"/>
</dbReference>
<dbReference type="GO" id="GO:0035435">
    <property type="term" value="P:phosphate ion transmembrane transport"/>
    <property type="evidence" value="ECO:0007669"/>
    <property type="project" value="InterPro"/>
</dbReference>
<evidence type="ECO:0000256" key="7">
    <source>
        <dbReference type="ARBA" id="ARBA00022989"/>
    </source>
</evidence>
<accession>A0A853C9L9</accession>
<evidence type="ECO:0000256" key="2">
    <source>
        <dbReference type="ARBA" id="ARBA00004651"/>
    </source>
</evidence>
<keyword evidence="5 9" id="KW-1003">Cell membrane</keyword>
<evidence type="ECO:0000256" key="1">
    <source>
        <dbReference type="ARBA" id="ARBA00003510"/>
    </source>
</evidence>
<evidence type="ECO:0000256" key="9">
    <source>
        <dbReference type="RuleBase" id="RU363043"/>
    </source>
</evidence>
<dbReference type="SUPFAM" id="SSF161098">
    <property type="entry name" value="MetI-like"/>
    <property type="match status" value="1"/>
</dbReference>
<evidence type="ECO:0000256" key="3">
    <source>
        <dbReference type="ARBA" id="ARBA00007069"/>
    </source>
</evidence>
<feature type="transmembrane region" description="Helical" evidence="9">
    <location>
        <begin position="148"/>
        <end position="167"/>
    </location>
</feature>
<comment type="similarity">
    <text evidence="3 9">Belongs to the binding-protein-dependent transport system permease family. CysTW subfamily.</text>
</comment>
<gene>
    <name evidence="11" type="ORF">HNR19_003611</name>
</gene>
<feature type="transmembrane region" description="Helical" evidence="9">
    <location>
        <begin position="242"/>
        <end position="259"/>
    </location>
</feature>
<organism evidence="11 12">
    <name type="scientific">Nocardioides thalensis</name>
    <dbReference type="NCBI Taxonomy" id="1914755"/>
    <lineage>
        <taxon>Bacteria</taxon>
        <taxon>Bacillati</taxon>
        <taxon>Actinomycetota</taxon>
        <taxon>Actinomycetes</taxon>
        <taxon>Propionibacteriales</taxon>
        <taxon>Nocardioidaceae</taxon>
        <taxon>Nocardioides</taxon>
    </lineage>
</organism>
<comment type="function">
    <text evidence="1">Part of the binding-protein-dependent transport system for phosphate; probably responsible for the translocation of the substrate across the membrane.</text>
</comment>
<evidence type="ECO:0000256" key="6">
    <source>
        <dbReference type="ARBA" id="ARBA00022692"/>
    </source>
</evidence>
<dbReference type="GO" id="GO:0005886">
    <property type="term" value="C:plasma membrane"/>
    <property type="evidence" value="ECO:0007669"/>
    <property type="project" value="UniProtKB-SubCell"/>
</dbReference>
<dbReference type="PROSITE" id="PS50928">
    <property type="entry name" value="ABC_TM1"/>
    <property type="match status" value="1"/>
</dbReference>
<dbReference type="InterPro" id="IPR005672">
    <property type="entry name" value="Phosphate_PstA"/>
</dbReference>
<dbReference type="PANTHER" id="PTHR43470:SF5">
    <property type="entry name" value="PHOSPHATE TRANSPORT SYSTEM PERMEASE PROTEIN PSTA"/>
    <property type="match status" value="1"/>
</dbReference>
<evidence type="ECO:0000256" key="8">
    <source>
        <dbReference type="ARBA" id="ARBA00023136"/>
    </source>
</evidence>
<evidence type="ECO:0000313" key="11">
    <source>
        <dbReference type="EMBL" id="NYJ02913.1"/>
    </source>
</evidence>
<dbReference type="EMBL" id="JACCFP010000001">
    <property type="protein sequence ID" value="NYJ02913.1"/>
    <property type="molecule type" value="Genomic_DNA"/>
</dbReference>
<keyword evidence="12" id="KW-1185">Reference proteome</keyword>
<evidence type="ECO:0000256" key="4">
    <source>
        <dbReference type="ARBA" id="ARBA00022448"/>
    </source>
</evidence>
<evidence type="ECO:0000313" key="12">
    <source>
        <dbReference type="Proteomes" id="UP000530424"/>
    </source>
</evidence>
<dbReference type="CDD" id="cd06261">
    <property type="entry name" value="TM_PBP2"/>
    <property type="match status" value="1"/>
</dbReference>
<dbReference type="Gene3D" id="1.10.3720.10">
    <property type="entry name" value="MetI-like"/>
    <property type="match status" value="1"/>
</dbReference>
<evidence type="ECO:0000256" key="5">
    <source>
        <dbReference type="ARBA" id="ARBA00022475"/>
    </source>
</evidence>
<name>A0A853C9L9_9ACTN</name>
<feature type="transmembrane region" description="Helical" evidence="9">
    <location>
        <begin position="173"/>
        <end position="191"/>
    </location>
</feature>
<dbReference type="NCBIfam" id="TIGR00974">
    <property type="entry name" value="3a0107s02c"/>
    <property type="match status" value="1"/>
</dbReference>
<dbReference type="RefSeq" id="WP_179669218.1">
    <property type="nucleotide sequence ID" value="NZ_JACCFP010000001.1"/>
</dbReference>
<dbReference type="Pfam" id="PF00528">
    <property type="entry name" value="BPD_transp_1"/>
    <property type="match status" value="1"/>
</dbReference>
<feature type="transmembrane region" description="Helical" evidence="9">
    <location>
        <begin position="291"/>
        <end position="313"/>
    </location>
</feature>
<reference evidence="11 12" key="1">
    <citation type="submission" date="2020-07" db="EMBL/GenBank/DDBJ databases">
        <title>Sequencing the genomes of 1000 actinobacteria strains.</title>
        <authorList>
            <person name="Klenk H.-P."/>
        </authorList>
    </citation>
    <scope>NUCLEOTIDE SEQUENCE [LARGE SCALE GENOMIC DNA]</scope>
    <source>
        <strain evidence="11 12">DSM 103833</strain>
    </source>
</reference>
<keyword evidence="8 9" id="KW-0472">Membrane</keyword>
<dbReference type="PANTHER" id="PTHR43470">
    <property type="entry name" value="PHOSPHATE TRANSPORT SYSTEM PERMEASE PROTEIN PSTA-RELATED"/>
    <property type="match status" value="1"/>
</dbReference>
<dbReference type="GO" id="GO:0005315">
    <property type="term" value="F:phosphate transmembrane transporter activity"/>
    <property type="evidence" value="ECO:0007669"/>
    <property type="project" value="InterPro"/>
</dbReference>